<dbReference type="PROSITE" id="PS50888">
    <property type="entry name" value="BHLH"/>
    <property type="match status" value="1"/>
</dbReference>
<evidence type="ECO:0000259" key="3">
    <source>
        <dbReference type="PROSITE" id="PS50888"/>
    </source>
</evidence>
<comment type="caution">
    <text evidence="4">The sequence shown here is derived from an EMBL/GenBank/DDBJ whole genome shotgun (WGS) entry which is preliminary data.</text>
</comment>
<evidence type="ECO:0000313" key="4">
    <source>
        <dbReference type="EMBL" id="CAK5271646.1"/>
    </source>
</evidence>
<name>A0AAD2Q3D2_9AGAR</name>
<accession>A0AAD2Q3D2</accession>
<feature type="compositionally biased region" description="Basic and acidic residues" evidence="2">
    <location>
        <begin position="201"/>
        <end position="220"/>
    </location>
</feature>
<feature type="region of interest" description="Disordered" evidence="2">
    <location>
        <begin position="344"/>
        <end position="388"/>
    </location>
</feature>
<reference evidence="4" key="1">
    <citation type="submission" date="2023-11" db="EMBL/GenBank/DDBJ databases">
        <authorList>
            <person name="De Vega J J."/>
            <person name="De Vega J J."/>
        </authorList>
    </citation>
    <scope>NUCLEOTIDE SEQUENCE</scope>
</reference>
<dbReference type="InterPro" id="IPR011990">
    <property type="entry name" value="TPR-like_helical_dom_sf"/>
</dbReference>
<dbReference type="InterPro" id="IPR019734">
    <property type="entry name" value="TPR_rpt"/>
</dbReference>
<dbReference type="PROSITE" id="PS50005">
    <property type="entry name" value="TPR"/>
    <property type="match status" value="1"/>
</dbReference>
<dbReference type="InterPro" id="IPR011598">
    <property type="entry name" value="bHLH_dom"/>
</dbReference>
<dbReference type="Proteomes" id="UP001295794">
    <property type="component" value="Unassembled WGS sequence"/>
</dbReference>
<dbReference type="AlphaFoldDB" id="A0AAD2Q3D2"/>
<dbReference type="SUPFAM" id="SSF47459">
    <property type="entry name" value="HLH, helix-loop-helix DNA-binding domain"/>
    <property type="match status" value="1"/>
</dbReference>
<feature type="region of interest" description="Disordered" evidence="2">
    <location>
        <begin position="196"/>
        <end position="270"/>
    </location>
</feature>
<feature type="compositionally biased region" description="Pro residues" evidence="2">
    <location>
        <begin position="580"/>
        <end position="589"/>
    </location>
</feature>
<evidence type="ECO:0000256" key="1">
    <source>
        <dbReference type="PROSITE-ProRule" id="PRU00339"/>
    </source>
</evidence>
<dbReference type="InterPro" id="IPR036638">
    <property type="entry name" value="HLH_DNA-bd_sf"/>
</dbReference>
<dbReference type="PANTHER" id="PTHR15175">
    <property type="entry name" value="NEUTROPHIL CYTOSOLIC FACTOR 2, NEUTROPHIL NADPH OXIDASE FACTOR 2"/>
    <property type="match status" value="1"/>
</dbReference>
<sequence>MPRTPPSDSDPIHSVGNRANFQHRSCNYDDSALTESDAQEKRSQPSIAQRRASHNAVERARRETLNGRFLDLAALLPNLKHLRRPSKSSIVNSSIAHVRAARRYRLLASQQLRTLDSECEQHRREVNRWRARAGFKLIQTPLRSEAFQLILSGEEPEFDPLDLDGLFEDEDELFPSRRRTAQADEASCEGPLVLVDPYQGHADRGTREHEKQFDERDAHASDATPTIYTPPDHLPAFPAQLRSFPRDSSVQSSPQYLETPPSSGYSVGPTGFAEQQEEAWMFFEGHAVPIVFQLQEAPSNTDHATPPIVHIQRINYQTITHQTINHHAAVSIVNCHLQGPLTRPSSSRASLSSFQKPPALSSPQEASEHGCVPRAPARGDGRLAGRSLCSRRGRPAAVHPALRGESRTYGARPIAETSKIIVNVALIYDRLGERAEAIEQYTKAIELDQYLAVGYFQRGVSRFHAGDFEGAAQDFGEAERMMRTNVEIDYDVLGLNYKLKLPEIRYNKWLALSRLDRTADARDALKAFNKSTPSPDLSARMKASVKDVINAEPCSLPSGTLYRPSPIKLQMLMGAAPSSPSFPAPPATIPPTTTVAEQSTRIESSSKPSKKRHKKNQQSISSGEAPDAPADVTSSESSRVQRSWFFRLFSIFTRKA</sequence>
<dbReference type="InterPro" id="IPR051864">
    <property type="entry name" value="NCF2_NOXA1"/>
</dbReference>
<dbReference type="Gene3D" id="1.25.40.10">
    <property type="entry name" value="Tetratricopeptide repeat domain"/>
    <property type="match status" value="1"/>
</dbReference>
<dbReference type="PANTHER" id="PTHR15175:SF0">
    <property type="entry name" value="SH3 DOMAIN-CONTAINING PROTEIN C23A1.17"/>
    <property type="match status" value="1"/>
</dbReference>
<gene>
    <name evidence="4" type="ORF">MYCIT1_LOCUS16851</name>
</gene>
<dbReference type="GO" id="GO:0046983">
    <property type="term" value="F:protein dimerization activity"/>
    <property type="evidence" value="ECO:0007669"/>
    <property type="project" value="InterPro"/>
</dbReference>
<dbReference type="SMART" id="SM00353">
    <property type="entry name" value="HLH"/>
    <property type="match status" value="1"/>
</dbReference>
<feature type="region of interest" description="Disordered" evidence="2">
    <location>
        <begin position="1"/>
        <end position="58"/>
    </location>
</feature>
<proteinExistence type="predicted"/>
<dbReference type="Gene3D" id="4.10.280.10">
    <property type="entry name" value="Helix-loop-helix DNA-binding domain"/>
    <property type="match status" value="1"/>
</dbReference>
<evidence type="ECO:0000256" key="2">
    <source>
        <dbReference type="SAM" id="MobiDB-lite"/>
    </source>
</evidence>
<feature type="compositionally biased region" description="Polar residues" evidence="2">
    <location>
        <begin position="246"/>
        <end position="265"/>
    </location>
</feature>
<dbReference type="SMART" id="SM00028">
    <property type="entry name" value="TPR"/>
    <property type="match status" value="2"/>
</dbReference>
<feature type="domain" description="BHLH" evidence="3">
    <location>
        <begin position="49"/>
        <end position="101"/>
    </location>
</feature>
<keyword evidence="1" id="KW-0802">TPR repeat</keyword>
<keyword evidence="5" id="KW-1185">Reference proteome</keyword>
<dbReference type="SUPFAM" id="SSF48452">
    <property type="entry name" value="TPR-like"/>
    <property type="match status" value="1"/>
</dbReference>
<feature type="region of interest" description="Disordered" evidence="2">
    <location>
        <begin position="576"/>
        <end position="639"/>
    </location>
</feature>
<feature type="repeat" description="TPR" evidence="1">
    <location>
        <begin position="418"/>
        <end position="451"/>
    </location>
</feature>
<organism evidence="4 5">
    <name type="scientific">Mycena citricolor</name>
    <dbReference type="NCBI Taxonomy" id="2018698"/>
    <lineage>
        <taxon>Eukaryota</taxon>
        <taxon>Fungi</taxon>
        <taxon>Dikarya</taxon>
        <taxon>Basidiomycota</taxon>
        <taxon>Agaricomycotina</taxon>
        <taxon>Agaricomycetes</taxon>
        <taxon>Agaricomycetidae</taxon>
        <taxon>Agaricales</taxon>
        <taxon>Marasmiineae</taxon>
        <taxon>Mycenaceae</taxon>
        <taxon>Mycena</taxon>
    </lineage>
</organism>
<protein>
    <recommendedName>
        <fullName evidence="3">BHLH domain-containing protein</fullName>
    </recommendedName>
</protein>
<dbReference type="EMBL" id="CAVNYO010000174">
    <property type="protein sequence ID" value="CAK5271646.1"/>
    <property type="molecule type" value="Genomic_DNA"/>
</dbReference>
<dbReference type="CDD" id="cd00083">
    <property type="entry name" value="bHLH_SF"/>
    <property type="match status" value="1"/>
</dbReference>
<dbReference type="Pfam" id="PF00010">
    <property type="entry name" value="HLH"/>
    <property type="match status" value="1"/>
</dbReference>
<evidence type="ECO:0000313" key="5">
    <source>
        <dbReference type="Proteomes" id="UP001295794"/>
    </source>
</evidence>